<dbReference type="PROSITE" id="PS50977">
    <property type="entry name" value="HTH_TETR_2"/>
    <property type="match status" value="1"/>
</dbReference>
<dbReference type="InterPro" id="IPR036271">
    <property type="entry name" value="Tet_transcr_reg_TetR-rel_C_sf"/>
</dbReference>
<dbReference type="PROSITE" id="PS01081">
    <property type="entry name" value="HTH_TETR_1"/>
    <property type="match status" value="1"/>
</dbReference>
<evidence type="ECO:0000313" key="5">
    <source>
        <dbReference type="Proteomes" id="UP000440004"/>
    </source>
</evidence>
<dbReference type="SUPFAM" id="SSF48498">
    <property type="entry name" value="Tetracyclin repressor-like, C-terminal domain"/>
    <property type="match status" value="1"/>
</dbReference>
<dbReference type="InterPro" id="IPR050624">
    <property type="entry name" value="HTH-type_Tx_Regulator"/>
</dbReference>
<dbReference type="PANTHER" id="PTHR43479:SF11">
    <property type="entry name" value="ACREF_ENVCD OPERON REPRESSOR-RELATED"/>
    <property type="match status" value="1"/>
</dbReference>
<protein>
    <submittedName>
        <fullName evidence="4">TetR family transcriptional regulator</fullName>
    </submittedName>
</protein>
<keyword evidence="5" id="KW-1185">Reference proteome</keyword>
<gene>
    <name evidence="4" type="ORF">GC105_01515</name>
</gene>
<feature type="domain" description="HTH tetR-type" evidence="3">
    <location>
        <begin position="7"/>
        <end position="67"/>
    </location>
</feature>
<dbReference type="Gene3D" id="1.10.357.10">
    <property type="entry name" value="Tetracycline Repressor, domain 2"/>
    <property type="match status" value="1"/>
</dbReference>
<dbReference type="Proteomes" id="UP000440004">
    <property type="component" value="Unassembled WGS sequence"/>
</dbReference>
<dbReference type="EMBL" id="WHNX01000002">
    <property type="protein sequence ID" value="MPW24471.1"/>
    <property type="molecule type" value="Genomic_DNA"/>
</dbReference>
<dbReference type="Pfam" id="PF00440">
    <property type="entry name" value="TetR_N"/>
    <property type="match status" value="1"/>
</dbReference>
<sequence>MKNEQNKKTKKNLQKKALDLFETRGYDNVTIDQICKELGLTKGAFYHYFKSKSDILLKSQVYSEGNLMNFYNDRIHLPAQEQLRSIFDWYISYFSSDDFEKFNAFAKTQLEHYNKNYPITSITQRMILKNIVNKGIENKIFKKELDATEISSFIYTYISGLSYLWNANHGNLDMADELDKFYNKFLLPLLKP</sequence>
<dbReference type="PRINTS" id="PR00455">
    <property type="entry name" value="HTHTETR"/>
</dbReference>
<organism evidence="4 5">
    <name type="scientific">Alkalibaculum sporogenes</name>
    <dbReference type="NCBI Taxonomy" id="2655001"/>
    <lineage>
        <taxon>Bacteria</taxon>
        <taxon>Bacillati</taxon>
        <taxon>Bacillota</taxon>
        <taxon>Clostridia</taxon>
        <taxon>Eubacteriales</taxon>
        <taxon>Eubacteriaceae</taxon>
        <taxon>Alkalibaculum</taxon>
    </lineage>
</organism>
<evidence type="ECO:0000256" key="2">
    <source>
        <dbReference type="PROSITE-ProRule" id="PRU00335"/>
    </source>
</evidence>
<evidence type="ECO:0000313" key="4">
    <source>
        <dbReference type="EMBL" id="MPW24471.1"/>
    </source>
</evidence>
<dbReference type="RefSeq" id="WP_152800974.1">
    <property type="nucleotide sequence ID" value="NZ_WHNX01000002.1"/>
</dbReference>
<dbReference type="InterPro" id="IPR023772">
    <property type="entry name" value="DNA-bd_HTH_TetR-type_CS"/>
</dbReference>
<dbReference type="AlphaFoldDB" id="A0A6A7K524"/>
<feature type="DNA-binding region" description="H-T-H motif" evidence="2">
    <location>
        <begin position="30"/>
        <end position="49"/>
    </location>
</feature>
<accession>A0A6A7K524</accession>
<reference evidence="4 5" key="1">
    <citation type="submission" date="2019-10" db="EMBL/GenBank/DDBJ databases">
        <title>Alkalibaculum tamaniensis sp.nov., a new alkaliphilic acetogen, isolated on methoxylated aromatics from a mud volcano.</title>
        <authorList>
            <person name="Khomyakova M.A."/>
            <person name="Merkel A.Y."/>
            <person name="Bonch-Osmolovskaya E.A."/>
            <person name="Slobodkin A.I."/>
        </authorList>
    </citation>
    <scope>NUCLEOTIDE SEQUENCE [LARGE SCALE GENOMIC DNA]</scope>
    <source>
        <strain evidence="4 5">M08DMB</strain>
    </source>
</reference>
<dbReference type="GO" id="GO:0003677">
    <property type="term" value="F:DNA binding"/>
    <property type="evidence" value="ECO:0007669"/>
    <property type="project" value="UniProtKB-UniRule"/>
</dbReference>
<name>A0A6A7K524_9FIRM</name>
<dbReference type="PANTHER" id="PTHR43479">
    <property type="entry name" value="ACREF/ENVCD OPERON REPRESSOR-RELATED"/>
    <property type="match status" value="1"/>
</dbReference>
<evidence type="ECO:0000256" key="1">
    <source>
        <dbReference type="ARBA" id="ARBA00023125"/>
    </source>
</evidence>
<keyword evidence="1 2" id="KW-0238">DNA-binding</keyword>
<comment type="caution">
    <text evidence="4">The sequence shown here is derived from an EMBL/GenBank/DDBJ whole genome shotgun (WGS) entry which is preliminary data.</text>
</comment>
<dbReference type="InterPro" id="IPR009057">
    <property type="entry name" value="Homeodomain-like_sf"/>
</dbReference>
<evidence type="ECO:0000259" key="3">
    <source>
        <dbReference type="PROSITE" id="PS50977"/>
    </source>
</evidence>
<proteinExistence type="predicted"/>
<dbReference type="InterPro" id="IPR001647">
    <property type="entry name" value="HTH_TetR"/>
</dbReference>
<dbReference type="SUPFAM" id="SSF46689">
    <property type="entry name" value="Homeodomain-like"/>
    <property type="match status" value="1"/>
</dbReference>